<organism evidence="2 3">
    <name type="scientific">Phaeobacter gallaeciensis</name>
    <dbReference type="NCBI Taxonomy" id="60890"/>
    <lineage>
        <taxon>Bacteria</taxon>
        <taxon>Pseudomonadati</taxon>
        <taxon>Pseudomonadota</taxon>
        <taxon>Alphaproteobacteria</taxon>
        <taxon>Rhodobacterales</taxon>
        <taxon>Roseobacteraceae</taxon>
        <taxon>Phaeobacter</taxon>
    </lineage>
</organism>
<proteinExistence type="predicted"/>
<dbReference type="Proteomes" id="UP000092565">
    <property type="component" value="Chromosome"/>
</dbReference>
<dbReference type="Pfam" id="PF13403">
    <property type="entry name" value="Hint_2"/>
    <property type="match status" value="1"/>
</dbReference>
<dbReference type="InterPro" id="IPR028992">
    <property type="entry name" value="Hedgehog/Intein_dom"/>
</dbReference>
<accession>A0A1B0ZWW9</accession>
<name>A0A1B0ZWW9_9RHOB</name>
<dbReference type="AlphaFoldDB" id="A0A1B0ZWW9"/>
<dbReference type="EMBL" id="CP015124">
    <property type="protein sequence ID" value="ANP38726.1"/>
    <property type="molecule type" value="Genomic_DNA"/>
</dbReference>
<sequence length="220" mass="23516">MLDWFQKRSNPFSEGAAPMVSVGQGGFLAGTHAASNLGWRPVEALTVGDQLLTFDHGMQPLVEVRRETVLVGEGDVDPVFCPLLVPQDALNNRVPMYLMPDQGVLMESDLVEDAHGDPFAVVPACALDGYRGIRRLHPGERMELIIPRFARDEVIYLEAGFLGFAPMQGDLLNGAAAPEFYNVLSAAEARDLVLAMAAAEQLGGFGAGPTIDPSGAPSLI</sequence>
<dbReference type="OrthoDB" id="7685535at2"/>
<evidence type="ECO:0000313" key="2">
    <source>
        <dbReference type="EMBL" id="ANP38726.1"/>
    </source>
</evidence>
<feature type="domain" description="Hedgehog/Intein (Hint)" evidence="1">
    <location>
        <begin position="27"/>
        <end position="158"/>
    </location>
</feature>
<keyword evidence="3" id="KW-1185">Reference proteome</keyword>
<protein>
    <recommendedName>
        <fullName evidence="1">Hedgehog/Intein (Hint) domain-containing protein</fullName>
    </recommendedName>
</protein>
<reference evidence="2 3" key="1">
    <citation type="submission" date="2016-04" db="EMBL/GenBank/DDBJ databases">
        <authorList>
            <person name="Evans L.H."/>
            <person name="Alamgir A."/>
            <person name="Owens N."/>
            <person name="Weber N.D."/>
            <person name="Virtaneva K."/>
            <person name="Barbian K."/>
            <person name="Babar A."/>
            <person name="Rosenke K."/>
        </authorList>
    </citation>
    <scope>NUCLEOTIDE SEQUENCE [LARGE SCALE GENOMIC DNA]</scope>
    <source>
        <strain evidence="2 3">JL2886</strain>
    </source>
</reference>
<dbReference type="RefSeq" id="WP_065273340.1">
    <property type="nucleotide sequence ID" value="NZ_CP015124.1"/>
</dbReference>
<evidence type="ECO:0000259" key="1">
    <source>
        <dbReference type="Pfam" id="PF13403"/>
    </source>
</evidence>
<evidence type="ECO:0000313" key="3">
    <source>
        <dbReference type="Proteomes" id="UP000092565"/>
    </source>
</evidence>
<dbReference type="PATRIC" id="fig|60890.4.peg.3761"/>
<gene>
    <name evidence="2" type="ORF">JL2886_03857</name>
</gene>